<comment type="caution">
    <text evidence="3">The sequence shown here is derived from an EMBL/GenBank/DDBJ whole genome shotgun (WGS) entry which is preliminary data.</text>
</comment>
<keyword evidence="4" id="KW-1185">Reference proteome</keyword>
<dbReference type="GO" id="GO:0046914">
    <property type="term" value="F:transition metal ion binding"/>
    <property type="evidence" value="ECO:0007669"/>
    <property type="project" value="InterPro"/>
</dbReference>
<gene>
    <name evidence="3" type="ORF">RJ53_08890</name>
</gene>
<reference evidence="3" key="1">
    <citation type="submission" date="2014-12" db="EMBL/GenBank/DDBJ databases">
        <authorList>
            <person name="Huang H.-H."/>
            <person name="Chen S.-C."/>
            <person name="Lai M.-C."/>
        </authorList>
    </citation>
    <scope>NUCLEOTIDE SEQUENCE</scope>
    <source>
        <strain evidence="3">K1F9705b</strain>
    </source>
</reference>
<dbReference type="PANTHER" id="PTHR42954">
    <property type="entry name" value="FE(2+) TRANSPORT PROTEIN A"/>
    <property type="match status" value="1"/>
</dbReference>
<dbReference type="Gene3D" id="2.30.30.90">
    <property type="match status" value="1"/>
</dbReference>
<name>A0A8J7W8T3_9EURY</name>
<dbReference type="InterPro" id="IPR052713">
    <property type="entry name" value="FeoA"/>
</dbReference>
<evidence type="ECO:0000313" key="4">
    <source>
        <dbReference type="Proteomes" id="UP000730161"/>
    </source>
</evidence>
<dbReference type="AlphaFoldDB" id="A0A8J7W8T3"/>
<proteinExistence type="predicted"/>
<sequence>MSPPDPLPIPLDTVITGEKARVVSVRAKGQLRKRLLEMGIIPGAIIESIRVAPLGDPVEFRVKGYNLSIRKGDASCIEVVMEVE</sequence>
<dbReference type="Pfam" id="PF04023">
    <property type="entry name" value="FeoA"/>
    <property type="match status" value="1"/>
</dbReference>
<evidence type="ECO:0000259" key="2">
    <source>
        <dbReference type="SMART" id="SM00899"/>
    </source>
</evidence>
<dbReference type="InterPro" id="IPR038157">
    <property type="entry name" value="FeoA_core_dom"/>
</dbReference>
<evidence type="ECO:0000256" key="1">
    <source>
        <dbReference type="ARBA" id="ARBA00023004"/>
    </source>
</evidence>
<accession>A0A8J7W8T3</accession>
<organism evidence="3 4">
    <name type="scientific">Methanocalculus chunghsingensis</name>
    <dbReference type="NCBI Taxonomy" id="156457"/>
    <lineage>
        <taxon>Archaea</taxon>
        <taxon>Methanobacteriati</taxon>
        <taxon>Methanobacteriota</taxon>
        <taxon>Stenosarchaea group</taxon>
        <taxon>Methanomicrobia</taxon>
        <taxon>Methanomicrobiales</taxon>
        <taxon>Methanocalculaceae</taxon>
        <taxon>Methanocalculus</taxon>
    </lineage>
</organism>
<dbReference type="OrthoDB" id="87327at2157"/>
<dbReference type="RefSeq" id="WP_211531314.1">
    <property type="nucleotide sequence ID" value="NZ_JWHL01000015.1"/>
</dbReference>
<evidence type="ECO:0000313" key="3">
    <source>
        <dbReference type="EMBL" id="MBR1369593.1"/>
    </source>
</evidence>
<keyword evidence="1" id="KW-0408">Iron</keyword>
<dbReference type="Proteomes" id="UP000730161">
    <property type="component" value="Unassembled WGS sequence"/>
</dbReference>
<dbReference type="InterPro" id="IPR007167">
    <property type="entry name" value="Fe-transptr_FeoA-like"/>
</dbReference>
<protein>
    <recommendedName>
        <fullName evidence="2">Ferrous iron transporter FeoA-like domain-containing protein</fullName>
    </recommendedName>
</protein>
<dbReference type="SUPFAM" id="SSF50037">
    <property type="entry name" value="C-terminal domain of transcriptional repressors"/>
    <property type="match status" value="1"/>
</dbReference>
<dbReference type="PANTHER" id="PTHR42954:SF2">
    <property type="entry name" value="FE(2+) TRANSPORT PROTEIN A"/>
    <property type="match status" value="1"/>
</dbReference>
<dbReference type="InterPro" id="IPR008988">
    <property type="entry name" value="Transcriptional_repressor_C"/>
</dbReference>
<dbReference type="EMBL" id="JWHL01000015">
    <property type="protein sequence ID" value="MBR1369593.1"/>
    <property type="molecule type" value="Genomic_DNA"/>
</dbReference>
<feature type="domain" description="Ferrous iron transporter FeoA-like" evidence="2">
    <location>
        <begin position="9"/>
        <end position="81"/>
    </location>
</feature>
<dbReference type="SMART" id="SM00899">
    <property type="entry name" value="FeoA"/>
    <property type="match status" value="1"/>
</dbReference>